<feature type="domain" description="MacB-like periplasmic core" evidence="9">
    <location>
        <begin position="23"/>
        <end position="237"/>
    </location>
</feature>
<dbReference type="Pfam" id="PF02687">
    <property type="entry name" value="FtsX"/>
    <property type="match status" value="1"/>
</dbReference>
<evidence type="ECO:0000259" key="8">
    <source>
        <dbReference type="Pfam" id="PF02687"/>
    </source>
</evidence>
<dbReference type="Pfam" id="PF12704">
    <property type="entry name" value="MacB_PCD"/>
    <property type="match status" value="1"/>
</dbReference>
<evidence type="ECO:0000256" key="3">
    <source>
        <dbReference type="ARBA" id="ARBA00022475"/>
    </source>
</evidence>
<evidence type="ECO:0000256" key="7">
    <source>
        <dbReference type="SAM" id="Phobius"/>
    </source>
</evidence>
<dbReference type="PANTHER" id="PTHR43738">
    <property type="entry name" value="ABC TRANSPORTER, MEMBRANE PROTEIN"/>
    <property type="match status" value="1"/>
</dbReference>
<sequence length="387" mass="40695">MRSLYLAVTEIARNKLRFVVVFLIVALITILVLFTAALGDGLAQSTSEYLDGLDASLLAFQSDVNYQIPASRLGRSRLNAIRRVPGVLAVGPIGVSSATIIAVDGVACKELSAALIGVEPRAPGSPPVLRGDPLANSRAADAVVDQHIVERLGLPIGATITLKVVQGMEEQHYNLRVVGATSGSKINFTPAIFVPLQRWDRIRPQEQVGGSGNEIIFNIVAVQLDGSVPSATVADEVMVQVAHVEMTDPVTAYKATQGYQDMQSTLSLQQGFVLVIVVLIIGSFFQIQTLQKVAQIGMLKAIGASSWTVVGALLFQIMLTLLVGLSVGLAAVWLLAQALPTGIPLVFSGGKIAVAIASILAAGPLAAMLAVRTILKIEPLRALGLSA</sequence>
<dbReference type="InterPro" id="IPR003838">
    <property type="entry name" value="ABC3_permease_C"/>
</dbReference>
<evidence type="ECO:0000313" key="10">
    <source>
        <dbReference type="EMBL" id="RRR66085.1"/>
    </source>
</evidence>
<dbReference type="InterPro" id="IPR051125">
    <property type="entry name" value="ABC-4/HrtB_transporter"/>
</dbReference>
<dbReference type="InterPro" id="IPR025857">
    <property type="entry name" value="MacB_PCD"/>
</dbReference>
<protein>
    <submittedName>
        <fullName evidence="10">ABC transporter permease</fullName>
    </submittedName>
</protein>
<evidence type="ECO:0000313" key="11">
    <source>
        <dbReference type="Proteomes" id="UP000280307"/>
    </source>
</evidence>
<proteinExistence type="predicted"/>
<keyword evidence="4 7" id="KW-0812">Transmembrane</keyword>
<comment type="subcellular location">
    <subcellularLocation>
        <location evidence="1">Cell membrane</location>
        <topology evidence="1">Multi-pass membrane protein</topology>
    </subcellularLocation>
</comment>
<evidence type="ECO:0000256" key="1">
    <source>
        <dbReference type="ARBA" id="ARBA00004651"/>
    </source>
</evidence>
<dbReference type="GO" id="GO:0005886">
    <property type="term" value="C:plasma membrane"/>
    <property type="evidence" value="ECO:0007669"/>
    <property type="project" value="UniProtKB-SubCell"/>
</dbReference>
<evidence type="ECO:0000256" key="5">
    <source>
        <dbReference type="ARBA" id="ARBA00022989"/>
    </source>
</evidence>
<evidence type="ECO:0000256" key="2">
    <source>
        <dbReference type="ARBA" id="ARBA00022448"/>
    </source>
</evidence>
<comment type="caution">
    <text evidence="10">The sequence shown here is derived from an EMBL/GenBank/DDBJ whole genome shotgun (WGS) entry which is preliminary data.</text>
</comment>
<keyword evidence="3" id="KW-1003">Cell membrane</keyword>
<evidence type="ECO:0000256" key="4">
    <source>
        <dbReference type="ARBA" id="ARBA00022692"/>
    </source>
</evidence>
<evidence type="ECO:0000256" key="6">
    <source>
        <dbReference type="ARBA" id="ARBA00023136"/>
    </source>
</evidence>
<reference evidence="10 11" key="1">
    <citation type="submission" date="2018-12" db="EMBL/GenBank/DDBJ databases">
        <title>Genome Sequence of Candidatus Viridilinea halotolerans isolated from saline sulfide-rich spring.</title>
        <authorList>
            <person name="Grouzdev D.S."/>
            <person name="Burganskaya E.I."/>
            <person name="Krutkina M.S."/>
            <person name="Sukhacheva M.V."/>
            <person name="Gorlenko V.M."/>
        </authorList>
    </citation>
    <scope>NUCLEOTIDE SEQUENCE [LARGE SCALE GENOMIC DNA]</scope>
    <source>
        <strain evidence="10">Chok-6</strain>
    </source>
</reference>
<feature type="domain" description="ABC3 transporter permease C-terminal" evidence="8">
    <location>
        <begin position="272"/>
        <end position="379"/>
    </location>
</feature>
<keyword evidence="2" id="KW-0813">Transport</keyword>
<feature type="transmembrane region" description="Helical" evidence="7">
    <location>
        <begin position="352"/>
        <end position="371"/>
    </location>
</feature>
<dbReference type="PANTHER" id="PTHR43738:SF1">
    <property type="entry name" value="HEMIN TRANSPORT SYSTEM PERMEASE PROTEIN HRTB-RELATED"/>
    <property type="match status" value="1"/>
</dbReference>
<keyword evidence="6 7" id="KW-0472">Membrane</keyword>
<feature type="transmembrane region" description="Helical" evidence="7">
    <location>
        <begin position="268"/>
        <end position="287"/>
    </location>
</feature>
<accession>A0A426TRI7</accession>
<gene>
    <name evidence="10" type="ORF">EI684_21340</name>
</gene>
<organism evidence="10 11">
    <name type="scientific">Candidatus Viridilinea halotolerans</name>
    <dbReference type="NCBI Taxonomy" id="2491704"/>
    <lineage>
        <taxon>Bacteria</taxon>
        <taxon>Bacillati</taxon>
        <taxon>Chloroflexota</taxon>
        <taxon>Chloroflexia</taxon>
        <taxon>Chloroflexales</taxon>
        <taxon>Chloroflexineae</taxon>
        <taxon>Oscillochloridaceae</taxon>
        <taxon>Candidatus Viridilinea</taxon>
    </lineage>
</organism>
<dbReference type="Proteomes" id="UP000280307">
    <property type="component" value="Unassembled WGS sequence"/>
</dbReference>
<name>A0A426TRI7_9CHLR</name>
<keyword evidence="5 7" id="KW-1133">Transmembrane helix</keyword>
<dbReference type="EMBL" id="RSAS01000888">
    <property type="protein sequence ID" value="RRR66085.1"/>
    <property type="molecule type" value="Genomic_DNA"/>
</dbReference>
<dbReference type="AlphaFoldDB" id="A0A426TRI7"/>
<feature type="transmembrane region" description="Helical" evidence="7">
    <location>
        <begin position="307"/>
        <end position="332"/>
    </location>
</feature>
<evidence type="ECO:0000259" key="9">
    <source>
        <dbReference type="Pfam" id="PF12704"/>
    </source>
</evidence>